<dbReference type="EMBL" id="LT838272">
    <property type="protein sequence ID" value="SMB97829.1"/>
    <property type="molecule type" value="Genomic_DNA"/>
</dbReference>
<evidence type="ECO:0000256" key="1">
    <source>
        <dbReference type="SAM" id="MobiDB-lite"/>
    </source>
</evidence>
<gene>
    <name evidence="2" type="ORF">SAMN00808754_1971</name>
</gene>
<feature type="region of interest" description="Disordered" evidence="1">
    <location>
        <begin position="179"/>
        <end position="206"/>
    </location>
</feature>
<organism evidence="2 3">
    <name type="scientific">Thermanaeromonas toyohensis ToBE</name>
    <dbReference type="NCBI Taxonomy" id="698762"/>
    <lineage>
        <taxon>Bacteria</taxon>
        <taxon>Bacillati</taxon>
        <taxon>Bacillota</taxon>
        <taxon>Clostridia</taxon>
        <taxon>Neomoorellales</taxon>
        <taxon>Neomoorellaceae</taxon>
        <taxon>Thermanaeromonas</taxon>
    </lineage>
</organism>
<evidence type="ECO:0000313" key="3">
    <source>
        <dbReference type="Proteomes" id="UP000192569"/>
    </source>
</evidence>
<keyword evidence="3" id="KW-1185">Reference proteome</keyword>
<accession>A0A1W1VWT2</accession>
<sequence>MEEKKNAALPSSVNTSLSIIDNINVQLVQQTMQKIASFQAVVKSTLREGHDYGVIPGTGSKPTLLKPGAEKILMLLGLTSEYELIEKITDYEKGFFAFTVKCVIYRNGQKITEGMGHANTREKRYTSGKQQDPYTLANTVLKMAKKRAQVDAVLTVASLSEIFTQDLEDELEELEATGYVQTQSQPSMAAPRNREKSNGQGGRPDWTAFWKAVKGELKLKEKDVEELASQYFGTEVKVAKLSTRIRTQQELNQLFEFLKGAKSVLDMEQSSETEAEQMSLASQPQ</sequence>
<dbReference type="Proteomes" id="UP000192569">
    <property type="component" value="Chromosome I"/>
</dbReference>
<name>A0A1W1VWT2_9FIRM</name>
<reference evidence="2 3" key="1">
    <citation type="submission" date="2017-04" db="EMBL/GenBank/DDBJ databases">
        <authorList>
            <person name="Afonso C.L."/>
            <person name="Miller P.J."/>
            <person name="Scott M.A."/>
            <person name="Spackman E."/>
            <person name="Goraichik I."/>
            <person name="Dimitrov K.M."/>
            <person name="Suarez D.L."/>
            <person name="Swayne D.E."/>
        </authorList>
    </citation>
    <scope>NUCLEOTIDE SEQUENCE [LARGE SCALE GENOMIC DNA]</scope>
    <source>
        <strain evidence="2 3">ToBE</strain>
    </source>
</reference>
<protein>
    <submittedName>
        <fullName evidence="2">Uncharacterized protein</fullName>
    </submittedName>
</protein>
<proteinExistence type="predicted"/>
<dbReference type="STRING" id="698762.SAMN00808754_1971"/>
<dbReference type="AlphaFoldDB" id="A0A1W1VWT2"/>
<dbReference type="RefSeq" id="WP_197686504.1">
    <property type="nucleotide sequence ID" value="NZ_LT838272.1"/>
</dbReference>
<evidence type="ECO:0000313" key="2">
    <source>
        <dbReference type="EMBL" id="SMB97829.1"/>
    </source>
</evidence>